<accession>A0A977PYF6</accession>
<evidence type="ECO:0000313" key="1">
    <source>
        <dbReference type="EMBL" id="UXE62425.1"/>
    </source>
</evidence>
<dbReference type="EMBL" id="CP073041">
    <property type="protein sequence ID" value="UXE62425.1"/>
    <property type="molecule type" value="Genomic_DNA"/>
</dbReference>
<dbReference type="KEGG" id="wna:KA717_06495"/>
<protein>
    <submittedName>
        <fullName evidence="1">Uncharacterized protein</fullName>
    </submittedName>
</protein>
<dbReference type="AlphaFoldDB" id="A0A977PYF6"/>
<dbReference type="Proteomes" id="UP001065613">
    <property type="component" value="Chromosome"/>
</dbReference>
<organism evidence="1">
    <name type="scientific">Woronichinia naegeliana WA131</name>
    <dbReference type="NCBI Taxonomy" id="2824559"/>
    <lineage>
        <taxon>Bacteria</taxon>
        <taxon>Bacillati</taxon>
        <taxon>Cyanobacteriota</taxon>
        <taxon>Cyanophyceae</taxon>
        <taxon>Synechococcales</taxon>
        <taxon>Coelosphaeriaceae</taxon>
        <taxon>Woronichinia</taxon>
    </lineage>
</organism>
<proteinExistence type="predicted"/>
<name>A0A977PYF6_9CYAN</name>
<gene>
    <name evidence="1" type="ORF">KA717_06495</name>
</gene>
<sequence length="203" mass="21733">MNSIKIIHNSTRPVLFLATALLTITNWGFPVISSAQNAPTKQETASAQKVQLMFVQTSEDLKVNSEDKTLRLVNVNPQTLYFSDRPKRVAGNLTMPAYFDEWTAKAGSDNFKNDPPNATLSVYEGNNKENTLAVIEISNPVMEGKDLIYKYKIIEGELPKSGGATALFIDWIGAGGGVGPGFHGVGAGTRGVGLTGGYGGPAR</sequence>
<reference evidence="1" key="1">
    <citation type="submission" date="2021-04" db="EMBL/GenBank/DDBJ databases">
        <title>Genome sequence of Woronichinia naegeliana from Washington state freshwater lake bloom.</title>
        <authorList>
            <person name="Dreher T.W."/>
        </authorList>
    </citation>
    <scope>NUCLEOTIDE SEQUENCE</scope>
    <source>
        <strain evidence="1">WA131</strain>
    </source>
</reference>